<proteinExistence type="predicted"/>
<gene>
    <name evidence="1" type="ORF">ABXR19_12300</name>
</gene>
<protein>
    <recommendedName>
        <fullName evidence="3">Polysaccharide lyase</fullName>
    </recommendedName>
</protein>
<accession>A0ABV2TM34</accession>
<dbReference type="Proteomes" id="UP001549691">
    <property type="component" value="Unassembled WGS sequence"/>
</dbReference>
<evidence type="ECO:0008006" key="3">
    <source>
        <dbReference type="Google" id="ProtNLM"/>
    </source>
</evidence>
<evidence type="ECO:0000313" key="2">
    <source>
        <dbReference type="Proteomes" id="UP001549691"/>
    </source>
</evidence>
<dbReference type="EMBL" id="JBEWZI010000012">
    <property type="protein sequence ID" value="MET7014975.1"/>
    <property type="molecule type" value="Genomic_DNA"/>
</dbReference>
<sequence>MPTMTTQHHSRTDRPNGAQLRLLAAGLLCSLLQACGGGGGGTAASGSSSGASSSANSGAVAPSVLYDFTAGDTLAAKNGWRFHENWALAAVPGSQAVGLPFAYQATADGVYPNNAEMRFDMPPQDALWLRVRLHQPANYEMRHNTQIAVANAAAAGWKVGDTVVAHDGVSTGLISSIASNHVFVRWAEKSAYDIWGSSSALRTIRNTVNNTTLPSTGKTVWGGDKIMALWVDQYSQNGSGPTVILGALSDWTFGNSKDAVLTAGYRNSGSPSDTTRTNIGGIPGGKLFTQAHRGRYLDLAVHVRYASQAGAKDGLLQTWVRYEGESSFTLRHDIRNADLDRPTNLAGDQQKWQRGYLMGYSNTGYDTPTTFHISRLELFASKPADLP</sequence>
<keyword evidence="2" id="KW-1185">Reference proteome</keyword>
<organism evidence="1 2">
    <name type="scientific">Uliginosibacterium flavum</name>
    <dbReference type="NCBI Taxonomy" id="1396831"/>
    <lineage>
        <taxon>Bacteria</taxon>
        <taxon>Pseudomonadati</taxon>
        <taxon>Pseudomonadota</taxon>
        <taxon>Betaproteobacteria</taxon>
        <taxon>Rhodocyclales</taxon>
        <taxon>Zoogloeaceae</taxon>
        <taxon>Uliginosibacterium</taxon>
    </lineage>
</organism>
<name>A0ABV2TM34_9RHOO</name>
<dbReference type="RefSeq" id="WP_354601438.1">
    <property type="nucleotide sequence ID" value="NZ_JBEWZI010000012.1"/>
</dbReference>
<evidence type="ECO:0000313" key="1">
    <source>
        <dbReference type="EMBL" id="MET7014975.1"/>
    </source>
</evidence>
<reference evidence="1 2" key="1">
    <citation type="submission" date="2024-07" db="EMBL/GenBank/DDBJ databases">
        <title>Uliginosibacterium flavum JJ3220;KACC:17644.</title>
        <authorList>
            <person name="Kim M.K."/>
        </authorList>
    </citation>
    <scope>NUCLEOTIDE SEQUENCE [LARGE SCALE GENOMIC DNA]</scope>
    <source>
        <strain evidence="1 2">KACC:17644</strain>
    </source>
</reference>
<comment type="caution">
    <text evidence="1">The sequence shown here is derived from an EMBL/GenBank/DDBJ whole genome shotgun (WGS) entry which is preliminary data.</text>
</comment>